<protein>
    <submittedName>
        <fullName evidence="1">Glycosyltransferase family 2 protein</fullName>
    </submittedName>
</protein>
<name>A0A506PIC4_9FLAO</name>
<sequence>MLLFIVPLKSKVVSKDWDLVCKLLNRCLNSICNQTNSNFMVLVSCHEIPDTNYNNDSRIKFLQVDFPPPNLKKTSEDYSLKEADKGKKILFATEYSKKLHVNYVMTVDADDCISNKISEFVNKKGRDTLPGWYINKGYLYPEGKKYAYLNLKNFHTICGSCVIIKPELIFLMFKNNFWFDHQVTKFDNGIYLRPLPFPGALYSMLNGTNHVLDRNEMKIRTQIKPSNLQSIKTIFRRLGKYRIVATLFIRKEFNLDNI</sequence>
<dbReference type="OrthoDB" id="747531at2"/>
<dbReference type="RefSeq" id="WP_140990321.1">
    <property type="nucleotide sequence ID" value="NZ_VHIQ01000004.1"/>
</dbReference>
<dbReference type="EMBL" id="VHIQ01000004">
    <property type="protein sequence ID" value="TPV33359.1"/>
    <property type="molecule type" value="Genomic_DNA"/>
</dbReference>
<keyword evidence="2" id="KW-1185">Reference proteome</keyword>
<dbReference type="GO" id="GO:0016740">
    <property type="term" value="F:transferase activity"/>
    <property type="evidence" value="ECO:0007669"/>
    <property type="project" value="UniProtKB-KW"/>
</dbReference>
<dbReference type="AlphaFoldDB" id="A0A506PIC4"/>
<dbReference type="Proteomes" id="UP000317332">
    <property type="component" value="Unassembled WGS sequence"/>
</dbReference>
<dbReference type="SUPFAM" id="SSF53448">
    <property type="entry name" value="Nucleotide-diphospho-sugar transferases"/>
    <property type="match status" value="1"/>
</dbReference>
<comment type="caution">
    <text evidence="1">The sequence shown here is derived from an EMBL/GenBank/DDBJ whole genome shotgun (WGS) entry which is preliminary data.</text>
</comment>
<dbReference type="InterPro" id="IPR029044">
    <property type="entry name" value="Nucleotide-diphossugar_trans"/>
</dbReference>
<keyword evidence="1" id="KW-0808">Transferase</keyword>
<gene>
    <name evidence="1" type="ORF">FJ651_09715</name>
</gene>
<evidence type="ECO:0000313" key="1">
    <source>
        <dbReference type="EMBL" id="TPV33359.1"/>
    </source>
</evidence>
<evidence type="ECO:0000313" key="2">
    <source>
        <dbReference type="Proteomes" id="UP000317332"/>
    </source>
</evidence>
<reference evidence="1 2" key="1">
    <citation type="submission" date="2019-06" db="EMBL/GenBank/DDBJ databases">
        <title>Flavobacteriaceae Paucihalobacterium erythroidium CWB-1, complete genome.</title>
        <authorList>
            <person name="Wu S."/>
        </authorList>
    </citation>
    <scope>NUCLEOTIDE SEQUENCE [LARGE SCALE GENOMIC DNA]</scope>
    <source>
        <strain evidence="1 2">CWB-1</strain>
    </source>
</reference>
<organism evidence="1 2">
    <name type="scientific">Paucihalobacter ruber</name>
    <dbReference type="NCBI Taxonomy" id="2567861"/>
    <lineage>
        <taxon>Bacteria</taxon>
        <taxon>Pseudomonadati</taxon>
        <taxon>Bacteroidota</taxon>
        <taxon>Flavobacteriia</taxon>
        <taxon>Flavobacteriales</taxon>
        <taxon>Flavobacteriaceae</taxon>
        <taxon>Paucihalobacter</taxon>
    </lineage>
</organism>
<accession>A0A506PIC4</accession>
<proteinExistence type="predicted"/>